<dbReference type="PANTHER" id="PTHR38588:SF1">
    <property type="entry name" value="BLL0334 PROTEIN"/>
    <property type="match status" value="1"/>
</dbReference>
<feature type="transmembrane region" description="Helical" evidence="2">
    <location>
        <begin position="395"/>
        <end position="416"/>
    </location>
</feature>
<dbReference type="Gene3D" id="3.30.530.20">
    <property type="match status" value="1"/>
</dbReference>
<evidence type="ECO:0000256" key="2">
    <source>
        <dbReference type="SAM" id="Phobius"/>
    </source>
</evidence>
<protein>
    <recommendedName>
        <fullName evidence="5">Carbon monoxide dehydrogenase subunit G</fullName>
    </recommendedName>
</protein>
<dbReference type="Proteomes" id="UP001550850">
    <property type="component" value="Unassembled WGS sequence"/>
</dbReference>
<sequence>MEHEVFVPVPAGRLAAALADRERVARAVHGLQRDAAAAEGLVGRLKLRVAGSSVTYRGSLDVTRQDDGVFVAEAEGGESRGDGTVRATVRLTLRPRSDGTVLHFDASATATGRITDFEPDAVHGALTRLLERFAEDLPGQGGEDADGPAEGSAAVTSDGHEEVIPGAGEPLVPEFAPGADGDFDARPDADDASPAEAATGTTEETPTARDDADAGEAGEEVPEAGGTGAGAEPQARGTGAESEARQPGADDEAEAEDTEGAEGGAEAARAEAPDAGEGAEAEGADEGGEDAGTDEGAGAGPRGTVFDVPVPPPSLDPGADFDEDEADEDETDGDGLDDAALFPEDPDGDAMADPAQARRTMIGRSAEEVDHAPPRGRYAPVPAPQSGVADRTLRWAAPAAAALAVAAGAIAVTRALRRQR</sequence>
<feature type="compositionally biased region" description="Acidic residues" evidence="1">
    <location>
        <begin position="277"/>
        <end position="293"/>
    </location>
</feature>
<feature type="region of interest" description="Disordered" evidence="1">
    <location>
        <begin position="137"/>
        <end position="358"/>
    </location>
</feature>
<dbReference type="InterPro" id="IPR010419">
    <property type="entry name" value="CO_DH_gsu"/>
</dbReference>
<name>A0ABV2YPJ8_9ACTN</name>
<evidence type="ECO:0008006" key="5">
    <source>
        <dbReference type="Google" id="ProtNLM"/>
    </source>
</evidence>
<feature type="compositionally biased region" description="Acidic residues" evidence="1">
    <location>
        <begin position="249"/>
        <end position="260"/>
    </location>
</feature>
<proteinExistence type="predicted"/>
<dbReference type="InterPro" id="IPR023393">
    <property type="entry name" value="START-like_dom_sf"/>
</dbReference>
<evidence type="ECO:0000313" key="3">
    <source>
        <dbReference type="EMBL" id="MEU3557648.1"/>
    </source>
</evidence>
<dbReference type="RefSeq" id="WP_159105737.1">
    <property type="nucleotide sequence ID" value="NZ_BEVZ01000008.1"/>
</dbReference>
<dbReference type="PANTHER" id="PTHR38588">
    <property type="entry name" value="BLL0334 PROTEIN"/>
    <property type="match status" value="1"/>
</dbReference>
<reference evidence="3 4" key="1">
    <citation type="submission" date="2024-06" db="EMBL/GenBank/DDBJ databases">
        <title>The Natural Products Discovery Center: Release of the First 8490 Sequenced Strains for Exploring Actinobacteria Biosynthetic Diversity.</title>
        <authorList>
            <person name="Kalkreuter E."/>
            <person name="Kautsar S.A."/>
            <person name="Yang D."/>
            <person name="Bader C.D."/>
            <person name="Teijaro C.N."/>
            <person name="Fluegel L."/>
            <person name="Davis C.M."/>
            <person name="Simpson J.R."/>
            <person name="Lauterbach L."/>
            <person name="Steele A.D."/>
            <person name="Gui C."/>
            <person name="Meng S."/>
            <person name="Li G."/>
            <person name="Viehrig K."/>
            <person name="Ye F."/>
            <person name="Su P."/>
            <person name="Kiefer A.F."/>
            <person name="Nichols A."/>
            <person name="Cepeda A.J."/>
            <person name="Yan W."/>
            <person name="Fan B."/>
            <person name="Jiang Y."/>
            <person name="Adhikari A."/>
            <person name="Zheng C.-J."/>
            <person name="Schuster L."/>
            <person name="Cowan T.M."/>
            <person name="Smanski M.J."/>
            <person name="Chevrette M.G."/>
            <person name="De Carvalho L.P.S."/>
            <person name="Shen B."/>
        </authorList>
    </citation>
    <scope>NUCLEOTIDE SEQUENCE [LARGE SCALE GENOMIC DNA]</scope>
    <source>
        <strain evidence="3 4">NPDC038104</strain>
    </source>
</reference>
<evidence type="ECO:0000313" key="4">
    <source>
        <dbReference type="Proteomes" id="UP001550850"/>
    </source>
</evidence>
<feature type="region of interest" description="Disordered" evidence="1">
    <location>
        <begin position="366"/>
        <end position="385"/>
    </location>
</feature>
<keyword evidence="2" id="KW-0812">Transmembrane</keyword>
<organism evidence="3 4">
    <name type="scientific">Streptomyces fragilis</name>
    <dbReference type="NCBI Taxonomy" id="67301"/>
    <lineage>
        <taxon>Bacteria</taxon>
        <taxon>Bacillati</taxon>
        <taxon>Actinomycetota</taxon>
        <taxon>Actinomycetes</taxon>
        <taxon>Kitasatosporales</taxon>
        <taxon>Streptomycetaceae</taxon>
        <taxon>Streptomyces</taxon>
    </lineage>
</organism>
<feature type="compositionally biased region" description="Acidic residues" evidence="1">
    <location>
        <begin position="319"/>
        <end position="337"/>
    </location>
</feature>
<dbReference type="EMBL" id="JBEZUR010000064">
    <property type="protein sequence ID" value="MEU3557648.1"/>
    <property type="molecule type" value="Genomic_DNA"/>
</dbReference>
<dbReference type="SUPFAM" id="SSF55961">
    <property type="entry name" value="Bet v1-like"/>
    <property type="match status" value="1"/>
</dbReference>
<keyword evidence="2" id="KW-1133">Transmembrane helix</keyword>
<comment type="caution">
    <text evidence="3">The sequence shown here is derived from an EMBL/GenBank/DDBJ whole genome shotgun (WGS) entry which is preliminary data.</text>
</comment>
<gene>
    <name evidence="3" type="ORF">AB0E65_26075</name>
</gene>
<keyword evidence="2" id="KW-0472">Membrane</keyword>
<feature type="compositionally biased region" description="Low complexity" evidence="1">
    <location>
        <begin position="192"/>
        <end position="205"/>
    </location>
</feature>
<accession>A0ABV2YPJ8</accession>
<feature type="compositionally biased region" description="Acidic residues" evidence="1">
    <location>
        <begin position="213"/>
        <end position="222"/>
    </location>
</feature>
<keyword evidence="4" id="KW-1185">Reference proteome</keyword>
<evidence type="ECO:0000256" key="1">
    <source>
        <dbReference type="SAM" id="MobiDB-lite"/>
    </source>
</evidence>